<evidence type="ECO:0000256" key="7">
    <source>
        <dbReference type="SAM" id="Phobius"/>
    </source>
</evidence>
<name>A0A6S7BHS0_9BURK</name>
<keyword evidence="3" id="KW-1003">Cell membrane</keyword>
<dbReference type="Proteomes" id="UP000494115">
    <property type="component" value="Unassembled WGS sequence"/>
</dbReference>
<evidence type="ECO:0000313" key="8">
    <source>
        <dbReference type="EMBL" id="CAB3799124.1"/>
    </source>
</evidence>
<dbReference type="EMBL" id="CADIKM010000032">
    <property type="protein sequence ID" value="CAB3799124.1"/>
    <property type="molecule type" value="Genomic_DNA"/>
</dbReference>
<dbReference type="PANTHER" id="PTHR33452">
    <property type="entry name" value="OXIDOREDUCTASE CATD-RELATED"/>
    <property type="match status" value="1"/>
</dbReference>
<evidence type="ECO:0000256" key="4">
    <source>
        <dbReference type="ARBA" id="ARBA00022692"/>
    </source>
</evidence>
<evidence type="ECO:0000256" key="3">
    <source>
        <dbReference type="ARBA" id="ARBA00022475"/>
    </source>
</evidence>
<dbReference type="AlphaFoldDB" id="A0A6S7BHS0"/>
<protein>
    <recommendedName>
        <fullName evidence="10">DoxX family protein</fullName>
    </recommendedName>
</protein>
<dbReference type="PANTHER" id="PTHR33452:SF1">
    <property type="entry name" value="INNER MEMBRANE PROTEIN YPHA-RELATED"/>
    <property type="match status" value="1"/>
</dbReference>
<evidence type="ECO:0000256" key="2">
    <source>
        <dbReference type="ARBA" id="ARBA00006679"/>
    </source>
</evidence>
<dbReference type="GO" id="GO:0005886">
    <property type="term" value="C:plasma membrane"/>
    <property type="evidence" value="ECO:0007669"/>
    <property type="project" value="UniProtKB-SubCell"/>
</dbReference>
<organism evidence="8 9">
    <name type="scientific">Pararobbsia alpina</name>
    <dbReference type="NCBI Taxonomy" id="621374"/>
    <lineage>
        <taxon>Bacteria</taxon>
        <taxon>Pseudomonadati</taxon>
        <taxon>Pseudomonadota</taxon>
        <taxon>Betaproteobacteria</taxon>
        <taxon>Burkholderiales</taxon>
        <taxon>Burkholderiaceae</taxon>
        <taxon>Pararobbsia</taxon>
    </lineage>
</organism>
<feature type="transmembrane region" description="Helical" evidence="7">
    <location>
        <begin position="75"/>
        <end position="95"/>
    </location>
</feature>
<accession>A0A6S7BHS0</accession>
<comment type="similarity">
    <text evidence="2">Belongs to the DoxX family.</text>
</comment>
<dbReference type="RefSeq" id="WP_175107228.1">
    <property type="nucleotide sequence ID" value="NZ_CADIKM010000032.1"/>
</dbReference>
<gene>
    <name evidence="8" type="ORF">LMG28138_04590</name>
</gene>
<feature type="transmembrane region" description="Helical" evidence="7">
    <location>
        <begin position="101"/>
        <end position="121"/>
    </location>
</feature>
<comment type="subcellular location">
    <subcellularLocation>
        <location evidence="1">Cell membrane</location>
        <topology evidence="1">Multi-pass membrane protein</topology>
    </subcellularLocation>
</comment>
<keyword evidence="4 7" id="KW-0812">Transmembrane</keyword>
<evidence type="ECO:0008006" key="10">
    <source>
        <dbReference type="Google" id="ProtNLM"/>
    </source>
</evidence>
<dbReference type="Pfam" id="PF07681">
    <property type="entry name" value="DoxX"/>
    <property type="match status" value="1"/>
</dbReference>
<dbReference type="InterPro" id="IPR032808">
    <property type="entry name" value="DoxX"/>
</dbReference>
<proteinExistence type="inferred from homology"/>
<evidence type="ECO:0000256" key="6">
    <source>
        <dbReference type="ARBA" id="ARBA00023136"/>
    </source>
</evidence>
<sequence length="146" mass="15957">MKRFSAPDAALLFLRVSASVLVLLVHGLPKAIHYASQLDAIENPLHFGKTLTLGFAIFAEVLCPLLMIAGIATRLAALPIMLVCVIALGLVHREWTLEQGQFAWMLLIMFGTIAIGGAGRYRITLRPHASWPWQARAARSGAAREE</sequence>
<reference evidence="8 9" key="1">
    <citation type="submission" date="2020-04" db="EMBL/GenBank/DDBJ databases">
        <authorList>
            <person name="De Canck E."/>
        </authorList>
    </citation>
    <scope>NUCLEOTIDE SEQUENCE [LARGE SCALE GENOMIC DNA]</scope>
    <source>
        <strain evidence="8 9">LMG 28138</strain>
    </source>
</reference>
<keyword evidence="9" id="KW-1185">Reference proteome</keyword>
<dbReference type="InterPro" id="IPR051907">
    <property type="entry name" value="DoxX-like_oxidoreductase"/>
</dbReference>
<evidence type="ECO:0000256" key="5">
    <source>
        <dbReference type="ARBA" id="ARBA00022989"/>
    </source>
</evidence>
<feature type="transmembrane region" description="Helical" evidence="7">
    <location>
        <begin position="51"/>
        <end position="68"/>
    </location>
</feature>
<keyword evidence="6 7" id="KW-0472">Membrane</keyword>
<keyword evidence="5 7" id="KW-1133">Transmembrane helix</keyword>
<evidence type="ECO:0000313" key="9">
    <source>
        <dbReference type="Proteomes" id="UP000494115"/>
    </source>
</evidence>
<evidence type="ECO:0000256" key="1">
    <source>
        <dbReference type="ARBA" id="ARBA00004651"/>
    </source>
</evidence>